<dbReference type="AlphaFoldDB" id="W3WID0"/>
<dbReference type="Gene3D" id="3.40.50.150">
    <property type="entry name" value="Vaccinia Virus protein VP39"/>
    <property type="match status" value="1"/>
</dbReference>
<dbReference type="CDD" id="cd02440">
    <property type="entry name" value="AdoMet_MTases"/>
    <property type="match status" value="1"/>
</dbReference>
<evidence type="ECO:0000313" key="5">
    <source>
        <dbReference type="Proteomes" id="UP000030651"/>
    </source>
</evidence>
<dbReference type="GeneID" id="19279498"/>
<keyword evidence="1" id="KW-0489">Methyltransferase</keyword>
<dbReference type="PANTHER" id="PTHR43861:SF1">
    <property type="entry name" value="TRANS-ACONITATE 2-METHYLTRANSFERASE"/>
    <property type="match status" value="1"/>
</dbReference>
<dbReference type="InterPro" id="IPR029063">
    <property type="entry name" value="SAM-dependent_MTases_sf"/>
</dbReference>
<dbReference type="EMBL" id="KI912121">
    <property type="protein sequence ID" value="ETS73539.1"/>
    <property type="molecule type" value="Genomic_DNA"/>
</dbReference>
<feature type="domain" description="Methyltransferase" evidence="3">
    <location>
        <begin position="41"/>
        <end position="140"/>
    </location>
</feature>
<evidence type="ECO:0000259" key="3">
    <source>
        <dbReference type="Pfam" id="PF13649"/>
    </source>
</evidence>
<dbReference type="OMA" id="RMCRNIH"/>
<accession>W3WID0</accession>
<dbReference type="PANTHER" id="PTHR43861">
    <property type="entry name" value="TRANS-ACONITATE 2-METHYLTRANSFERASE-RELATED"/>
    <property type="match status" value="1"/>
</dbReference>
<dbReference type="SUPFAM" id="SSF53335">
    <property type="entry name" value="S-adenosyl-L-methionine-dependent methyltransferases"/>
    <property type="match status" value="1"/>
</dbReference>
<keyword evidence="5" id="KW-1185">Reference proteome</keyword>
<evidence type="ECO:0000256" key="1">
    <source>
        <dbReference type="ARBA" id="ARBA00022603"/>
    </source>
</evidence>
<dbReference type="OrthoDB" id="3647at2759"/>
<protein>
    <recommendedName>
        <fullName evidence="3">Methyltransferase domain-containing protein</fullName>
    </recommendedName>
</protein>
<dbReference type="RefSeq" id="XP_007841257.1">
    <property type="nucleotide sequence ID" value="XM_007843066.1"/>
</dbReference>
<evidence type="ECO:0000313" key="4">
    <source>
        <dbReference type="EMBL" id="ETS73539.1"/>
    </source>
</evidence>
<dbReference type="KEGG" id="pfy:PFICI_14485"/>
<dbReference type="Pfam" id="PF13649">
    <property type="entry name" value="Methyltransf_25"/>
    <property type="match status" value="1"/>
</dbReference>
<dbReference type="STRING" id="1229662.W3WID0"/>
<reference evidence="5" key="1">
    <citation type="journal article" date="2015" name="BMC Genomics">
        <title>Genomic and transcriptomic analysis of the endophytic fungus Pestalotiopsis fici reveals its lifestyle and high potential for synthesis of natural products.</title>
        <authorList>
            <person name="Wang X."/>
            <person name="Zhang X."/>
            <person name="Liu L."/>
            <person name="Xiang M."/>
            <person name="Wang W."/>
            <person name="Sun X."/>
            <person name="Che Y."/>
            <person name="Guo L."/>
            <person name="Liu G."/>
            <person name="Guo L."/>
            <person name="Wang C."/>
            <person name="Yin W.B."/>
            <person name="Stadler M."/>
            <person name="Zhang X."/>
            <person name="Liu X."/>
        </authorList>
    </citation>
    <scope>NUCLEOTIDE SEQUENCE [LARGE SCALE GENOMIC DNA]</scope>
    <source>
        <strain evidence="5">W106-1 / CGMCC3.15140</strain>
    </source>
</reference>
<evidence type="ECO:0000256" key="2">
    <source>
        <dbReference type="ARBA" id="ARBA00022679"/>
    </source>
</evidence>
<proteinExistence type="predicted"/>
<sequence>MSTQYNAIRAPYDELRKGYLSIIERENVREAVAPYIKGAKVLELACGSGFYTTYLVEWGASRVLAADISSVMLEEAQRAVDSAGFGPKVTLLEADCGKPEEYAGGPFQVVVGGWILNYAANIEALTQTFRNIAINLEEGGVFIGVTPPPTNDPVAFYEAENRVRPAPRGSGLLVSHSTGTVEDGVTVHRHADTSAGVVDFDTYHLRRDTYERAARAAGLQGKFEWSTTKVPVDFLENPAGGASREELETYGTVPHYGILVISKD</sequence>
<dbReference type="HOGENOM" id="CLU_049749_3_1_1"/>
<dbReference type="GO" id="GO:0008168">
    <property type="term" value="F:methyltransferase activity"/>
    <property type="evidence" value="ECO:0007669"/>
    <property type="project" value="UniProtKB-KW"/>
</dbReference>
<name>W3WID0_PESFW</name>
<dbReference type="eggNOG" id="ENOG502SPDG">
    <property type="taxonomic scope" value="Eukaryota"/>
</dbReference>
<gene>
    <name evidence="4" type="ORF">PFICI_14485</name>
</gene>
<dbReference type="InterPro" id="IPR041698">
    <property type="entry name" value="Methyltransf_25"/>
</dbReference>
<organism evidence="4 5">
    <name type="scientific">Pestalotiopsis fici (strain W106-1 / CGMCC3.15140)</name>
    <dbReference type="NCBI Taxonomy" id="1229662"/>
    <lineage>
        <taxon>Eukaryota</taxon>
        <taxon>Fungi</taxon>
        <taxon>Dikarya</taxon>
        <taxon>Ascomycota</taxon>
        <taxon>Pezizomycotina</taxon>
        <taxon>Sordariomycetes</taxon>
        <taxon>Xylariomycetidae</taxon>
        <taxon>Amphisphaeriales</taxon>
        <taxon>Sporocadaceae</taxon>
        <taxon>Pestalotiopsis</taxon>
    </lineage>
</organism>
<keyword evidence="2" id="KW-0808">Transferase</keyword>
<dbReference type="GO" id="GO:0032259">
    <property type="term" value="P:methylation"/>
    <property type="evidence" value="ECO:0007669"/>
    <property type="project" value="UniProtKB-KW"/>
</dbReference>
<dbReference type="InParanoid" id="W3WID0"/>
<dbReference type="Proteomes" id="UP000030651">
    <property type="component" value="Unassembled WGS sequence"/>
</dbReference>